<comment type="caution">
    <text evidence="2">The sequence shown here is derived from an EMBL/GenBank/DDBJ whole genome shotgun (WGS) entry which is preliminary data.</text>
</comment>
<accession>A0A1T3P152</accession>
<feature type="chain" id="PRO_5012097440" description="Secreted protein" evidence="1">
    <location>
        <begin position="31"/>
        <end position="182"/>
    </location>
</feature>
<protein>
    <recommendedName>
        <fullName evidence="4">Secreted protein</fullName>
    </recommendedName>
</protein>
<dbReference type="AlphaFoldDB" id="A0A1T3P152"/>
<reference evidence="2 3" key="1">
    <citation type="submission" date="2017-03" db="EMBL/GenBank/DDBJ databases">
        <title>Draft genome sequence of Streptomyces scabrisporus NF3, endophyte isolated from Amphipterygium adstringens.</title>
        <authorList>
            <person name="Vazquez M."/>
            <person name="Ceapa C.D."/>
            <person name="Rodriguez Luna D."/>
            <person name="Sanchez Esquivel S."/>
        </authorList>
    </citation>
    <scope>NUCLEOTIDE SEQUENCE [LARGE SCALE GENOMIC DNA]</scope>
    <source>
        <strain evidence="2 3">NF3</strain>
    </source>
</reference>
<dbReference type="RefSeq" id="WP_078976917.1">
    <property type="nucleotide sequence ID" value="NZ_MWQN01000001.1"/>
</dbReference>
<keyword evidence="3" id="KW-1185">Reference proteome</keyword>
<organism evidence="2 3">
    <name type="scientific">Embleya scabrispora</name>
    <dbReference type="NCBI Taxonomy" id="159449"/>
    <lineage>
        <taxon>Bacteria</taxon>
        <taxon>Bacillati</taxon>
        <taxon>Actinomycetota</taxon>
        <taxon>Actinomycetes</taxon>
        <taxon>Kitasatosporales</taxon>
        <taxon>Streptomycetaceae</taxon>
        <taxon>Embleya</taxon>
    </lineage>
</organism>
<keyword evidence="1" id="KW-0732">Signal</keyword>
<evidence type="ECO:0000256" key="1">
    <source>
        <dbReference type="SAM" id="SignalP"/>
    </source>
</evidence>
<name>A0A1T3P152_9ACTN</name>
<dbReference type="OrthoDB" id="4350624at2"/>
<feature type="signal peptide" evidence="1">
    <location>
        <begin position="1"/>
        <end position="30"/>
    </location>
</feature>
<sequence length="182" mass="18086">MSRSKITTTGVACVTVAFAAAVALSGTAHAVPDSRGVTLTCQDSTGKTWVTGGAGTLTSSDPGGTNPQKMKLASPMVAPIAIPANSLATVIRTVQTGAGAGTIRDFVGTVNPPMNVGNPITLGAIPATARLAAGTTVRLQDTSAAAPSATNWSMKINTTISGSSVDIYCAGKQDAASGDFSF</sequence>
<gene>
    <name evidence="2" type="ORF">B4N89_18410</name>
</gene>
<evidence type="ECO:0000313" key="3">
    <source>
        <dbReference type="Proteomes" id="UP000190037"/>
    </source>
</evidence>
<evidence type="ECO:0000313" key="2">
    <source>
        <dbReference type="EMBL" id="OPC82651.1"/>
    </source>
</evidence>
<dbReference type="EMBL" id="MWQN01000001">
    <property type="protein sequence ID" value="OPC82651.1"/>
    <property type="molecule type" value="Genomic_DNA"/>
</dbReference>
<proteinExistence type="predicted"/>
<evidence type="ECO:0008006" key="4">
    <source>
        <dbReference type="Google" id="ProtNLM"/>
    </source>
</evidence>
<dbReference type="Proteomes" id="UP000190037">
    <property type="component" value="Unassembled WGS sequence"/>
</dbReference>